<evidence type="ECO:0000313" key="3">
    <source>
        <dbReference type="Proteomes" id="UP001224392"/>
    </source>
</evidence>
<dbReference type="InterPro" id="IPR023614">
    <property type="entry name" value="Porin_dom_sf"/>
</dbReference>
<gene>
    <name evidence="2" type="ORF">MNKW57_00990</name>
</gene>
<feature type="signal peptide" evidence="1">
    <location>
        <begin position="1"/>
        <end position="41"/>
    </location>
</feature>
<protein>
    <recommendedName>
        <fullName evidence="4">Porin</fullName>
    </recommendedName>
</protein>
<dbReference type="Proteomes" id="UP001224392">
    <property type="component" value="Unassembled WGS sequence"/>
</dbReference>
<dbReference type="RefSeq" id="WP_285762307.1">
    <property type="nucleotide sequence ID" value="NZ_BSYJ01000001.1"/>
</dbReference>
<dbReference type="Pfam" id="PF07396">
    <property type="entry name" value="Porin_O_P"/>
    <property type="match status" value="1"/>
</dbReference>
<accession>A0ABQ6LUL3</accession>
<comment type="caution">
    <text evidence="2">The sequence shown here is derived from an EMBL/GenBank/DDBJ whole genome shotgun (WGS) entry which is preliminary data.</text>
</comment>
<evidence type="ECO:0008006" key="4">
    <source>
        <dbReference type="Google" id="ProtNLM"/>
    </source>
</evidence>
<reference evidence="2 3" key="1">
    <citation type="submission" date="2023-04" db="EMBL/GenBank/DDBJ databases">
        <title>Marinobulbifer ophiurae gen. nov., sp. Nov., isolate from tissue of brittle star Ophioplocus japonicus.</title>
        <authorList>
            <person name="Kawano K."/>
            <person name="Sawayama S."/>
            <person name="Nakagawa S."/>
        </authorList>
    </citation>
    <scope>NUCLEOTIDE SEQUENCE [LARGE SCALE GENOMIC DNA]</scope>
    <source>
        <strain evidence="2 3">NKW57</strain>
    </source>
</reference>
<dbReference type="Gene3D" id="2.40.160.10">
    <property type="entry name" value="Porin"/>
    <property type="match status" value="1"/>
</dbReference>
<dbReference type="SUPFAM" id="SSF56935">
    <property type="entry name" value="Porins"/>
    <property type="match status" value="1"/>
</dbReference>
<dbReference type="InterPro" id="IPR010870">
    <property type="entry name" value="Porin_O/P"/>
</dbReference>
<feature type="chain" id="PRO_5046341654" description="Porin" evidence="1">
    <location>
        <begin position="42"/>
        <end position="385"/>
    </location>
</feature>
<keyword evidence="1" id="KW-0732">Signal</keyword>
<dbReference type="EMBL" id="BSYJ01000001">
    <property type="protein sequence ID" value="GMG85778.1"/>
    <property type="molecule type" value="Genomic_DNA"/>
</dbReference>
<keyword evidence="3" id="KW-1185">Reference proteome</keyword>
<sequence>MTHLPLPDHLRTRFPGSRPWHFGKISAAVLACLLAGAPALAEQSETVIPDTYWDIADMYENDKGDYLKLSGRLHADGAVFDANQGNYSDLLWRRFRFGVKGELSGMTYAIEADMNLNNTMTNWYNRLTDAYLQWKFDNGTKIRILKQSAGFTLDGGTSSKKLFTPQRNNLTNNLWFTAEYFTGVSVTNTFADEWEYYAGVFATDGDPEIGIDDAGYFTLFKLGREFGETRAWDKARFRFDYVYNDADPNANTRDYSDVYSVSSHIDRGDWEVRTDLAYGDGYDGQGDLWGFVVMPAYQQTDVVQWVVRFTHIESNRDGSVRLGRYESSVVSDRGDIYSEVFGGVNFYLNEHKFKIHLGAQVADAEGDDGRQYDGIGFTASLRIYW</sequence>
<proteinExistence type="predicted"/>
<evidence type="ECO:0000256" key="1">
    <source>
        <dbReference type="SAM" id="SignalP"/>
    </source>
</evidence>
<organism evidence="2 3">
    <name type="scientific">Biformimicrobium ophioploci</name>
    <dbReference type="NCBI Taxonomy" id="3036711"/>
    <lineage>
        <taxon>Bacteria</taxon>
        <taxon>Pseudomonadati</taxon>
        <taxon>Pseudomonadota</taxon>
        <taxon>Gammaproteobacteria</taxon>
        <taxon>Cellvibrionales</taxon>
        <taxon>Microbulbiferaceae</taxon>
        <taxon>Biformimicrobium</taxon>
    </lineage>
</organism>
<name>A0ABQ6LUL3_9GAMM</name>
<evidence type="ECO:0000313" key="2">
    <source>
        <dbReference type="EMBL" id="GMG85778.1"/>
    </source>
</evidence>